<comment type="caution">
    <text evidence="3">The sequence shown here is derived from an EMBL/GenBank/DDBJ whole genome shotgun (WGS) entry which is preliminary data.</text>
</comment>
<dbReference type="SUPFAM" id="SSF52200">
    <property type="entry name" value="Toll/Interleukin receptor TIR domain"/>
    <property type="match status" value="1"/>
</dbReference>
<organism evidence="3 4">
    <name type="scientific">Streptacidiphilus alkalitolerans</name>
    <dbReference type="NCBI Taxonomy" id="3342712"/>
    <lineage>
        <taxon>Bacteria</taxon>
        <taxon>Bacillati</taxon>
        <taxon>Actinomycetota</taxon>
        <taxon>Actinomycetes</taxon>
        <taxon>Kitasatosporales</taxon>
        <taxon>Streptomycetaceae</taxon>
        <taxon>Streptacidiphilus</taxon>
    </lineage>
</organism>
<dbReference type="Pfam" id="PF13676">
    <property type="entry name" value="TIR_2"/>
    <property type="match status" value="1"/>
</dbReference>
<evidence type="ECO:0000259" key="2">
    <source>
        <dbReference type="PROSITE" id="PS50104"/>
    </source>
</evidence>
<dbReference type="InterPro" id="IPR011990">
    <property type="entry name" value="TPR-like_helical_dom_sf"/>
</dbReference>
<sequence>MYGETAHAGHGLDANPRGRRRGSSTVCRTRLRAWQCVVAGAPSCAGWCAGWTGAGHTGVFTGGSVGGGAVADGRDFFISYAGPDGAWARWVAWHLEQAGYTVELAEWDWAVGQNFVEKMGEALRRATRVVALFSPAYFEPGRFTRDEWTSVRAVRDRGKDRLLPFRIEKFPHDLVPDDLRSLLYRDLFDLPEDQAREALLDAVAGPRRPNGAPIFPGHGRAAAAPGTAPALPSTAPAPADPPPAGVPANGVDAHARSRAGTERARDLAEIEVLVGRAERHAQQERFRSAAMLWEEVAADRTRVLGPDHPDTLASRYWHARCLGMAGEAAEAVELSAGVAADRARILGPDHPDTLNSRHNHAWALGVAGEVAEAVGLSAGVAADRARILGPDHPDTLNSRHNHAWGLGVAGDFAEAARLMAGVAADRARVLGADHVDTLASRDNHAWVLGEAGDFAEAARLMAGVAADHARVLGPDHPDTLASRASHAWVLGEAGDFAEAARLMAGVAADRARVLGADHPDTLHSRRVHAENSKRAAEGG</sequence>
<name>A0ABV6X6E7_9ACTN</name>
<feature type="region of interest" description="Disordered" evidence="1">
    <location>
        <begin position="1"/>
        <end position="22"/>
    </location>
</feature>
<dbReference type="EMBL" id="JBHEZY010000009">
    <property type="protein sequence ID" value="MFC1433424.1"/>
    <property type="molecule type" value="Genomic_DNA"/>
</dbReference>
<dbReference type="Gene3D" id="1.25.40.10">
    <property type="entry name" value="Tetratricopeptide repeat domain"/>
    <property type="match status" value="2"/>
</dbReference>
<dbReference type="InterPro" id="IPR000157">
    <property type="entry name" value="TIR_dom"/>
</dbReference>
<dbReference type="Proteomes" id="UP001592530">
    <property type="component" value="Unassembled WGS sequence"/>
</dbReference>
<dbReference type="InterPro" id="IPR035897">
    <property type="entry name" value="Toll_tir_struct_dom_sf"/>
</dbReference>
<dbReference type="RefSeq" id="WP_380555509.1">
    <property type="nucleotide sequence ID" value="NZ_JBHEZY010000009.1"/>
</dbReference>
<dbReference type="PROSITE" id="PS50104">
    <property type="entry name" value="TIR"/>
    <property type="match status" value="1"/>
</dbReference>
<dbReference type="Gene3D" id="3.40.50.10140">
    <property type="entry name" value="Toll/interleukin-1 receptor homology (TIR) domain"/>
    <property type="match status" value="1"/>
</dbReference>
<dbReference type="Pfam" id="PF13374">
    <property type="entry name" value="TPR_10"/>
    <property type="match status" value="6"/>
</dbReference>
<dbReference type="InterPro" id="IPR053137">
    <property type="entry name" value="NLR-like"/>
</dbReference>
<gene>
    <name evidence="3" type="ORF">ACEZDB_22515</name>
</gene>
<reference evidence="3 4" key="1">
    <citation type="submission" date="2024-09" db="EMBL/GenBank/DDBJ databases">
        <authorList>
            <person name="Lee S.D."/>
        </authorList>
    </citation>
    <scope>NUCLEOTIDE SEQUENCE [LARGE SCALE GENOMIC DNA]</scope>
    <source>
        <strain evidence="3 4">N1-3</strain>
    </source>
</reference>
<evidence type="ECO:0000313" key="4">
    <source>
        <dbReference type="Proteomes" id="UP001592530"/>
    </source>
</evidence>
<proteinExistence type="predicted"/>
<feature type="compositionally biased region" description="Low complexity" evidence="1">
    <location>
        <begin position="216"/>
        <end position="237"/>
    </location>
</feature>
<dbReference type="PANTHER" id="PTHR46082:SF6">
    <property type="entry name" value="AAA+ ATPASE DOMAIN-CONTAINING PROTEIN-RELATED"/>
    <property type="match status" value="1"/>
</dbReference>
<feature type="compositionally biased region" description="Basic and acidic residues" evidence="1">
    <location>
        <begin position="253"/>
        <end position="262"/>
    </location>
</feature>
<dbReference type="SMART" id="SM00255">
    <property type="entry name" value="TIR"/>
    <property type="match status" value="1"/>
</dbReference>
<evidence type="ECO:0000256" key="1">
    <source>
        <dbReference type="SAM" id="MobiDB-lite"/>
    </source>
</evidence>
<evidence type="ECO:0000313" key="3">
    <source>
        <dbReference type="EMBL" id="MFC1433424.1"/>
    </source>
</evidence>
<accession>A0ABV6X6E7</accession>
<feature type="domain" description="TIR" evidence="2">
    <location>
        <begin position="72"/>
        <end position="207"/>
    </location>
</feature>
<protein>
    <submittedName>
        <fullName evidence="3">Tetratricopeptide repeat protein</fullName>
    </submittedName>
</protein>
<dbReference type="SUPFAM" id="SSF48452">
    <property type="entry name" value="TPR-like"/>
    <property type="match status" value="2"/>
</dbReference>
<dbReference type="PANTHER" id="PTHR46082">
    <property type="entry name" value="ATP/GTP-BINDING PROTEIN-RELATED"/>
    <property type="match status" value="1"/>
</dbReference>
<feature type="region of interest" description="Disordered" evidence="1">
    <location>
        <begin position="201"/>
        <end position="262"/>
    </location>
</feature>